<accession>A0AAN5YTQ3</accession>
<reference evidence="4" key="2">
    <citation type="journal article" date="2020" name="bioRxiv">
        <title>Genomic and phenotypic heterogeneity of clinical isolates of the human pathogens Aspergillus fumigatus, Aspergillus lentulus and Aspergillus fumigatiaffinis.</title>
        <authorList>
            <person name="dos Santos R.A.C."/>
            <person name="Steenwyk J.L."/>
            <person name="Rivero-Menendez O."/>
            <person name="Mead M.E."/>
            <person name="Silva L.P."/>
            <person name="Bastos R.W."/>
            <person name="Alastruey-Izquierdo A."/>
            <person name="Goldman G.H."/>
            <person name="Rokas A."/>
        </authorList>
    </citation>
    <scope>NUCLEOTIDE SEQUENCE</scope>
    <source>
        <strain evidence="4">CNM-CM8927</strain>
    </source>
</reference>
<sequence length="262" mass="29950">MHRFVYLLFLIFELLAGPVKALNAAGAAETAFFYHAYRVERLFKKEGSQLRIAPECRDGDKPCGYAKFVEHISTEKARNANDRDQIREILNRFETTDLVDMSRNLREAKFVADYDQTRLLPKLKGNSLTEAIRQIGNIMSTAPKNQYREELRKMIDALDLVAEVRRADNMKYFAPELEKQLGLKLEPKPESTRDGVKYTGYDIEKTAANTGVADLATKVESAAKVLSDAKDTKKFDEQFIIHQRIIREAQRSGKLLRDKAKC</sequence>
<evidence type="ECO:0000256" key="1">
    <source>
        <dbReference type="SAM" id="SignalP"/>
    </source>
</evidence>
<evidence type="ECO:0000313" key="7">
    <source>
        <dbReference type="Proteomes" id="UP000649114"/>
    </source>
</evidence>
<reference evidence="4" key="4">
    <citation type="submission" date="2020-04" db="EMBL/GenBank/DDBJ databases">
        <authorList>
            <person name="Santos R.A.C."/>
            <person name="Steenwyk J.L."/>
            <person name="Rivero-Menendez O."/>
            <person name="Mead M.E."/>
            <person name="Silva L.P."/>
            <person name="Bastos R.W."/>
            <person name="Alastruey-Izquierdo A."/>
            <person name="Goldman G.H."/>
            <person name="Rokas A."/>
        </authorList>
    </citation>
    <scope>NUCLEOTIDE SEQUENCE</scope>
    <source>
        <strain evidence="4">CNM-CM8927</strain>
    </source>
</reference>
<evidence type="ECO:0000313" key="4">
    <source>
        <dbReference type="EMBL" id="KAF4207233.1"/>
    </source>
</evidence>
<proteinExistence type="predicted"/>
<dbReference type="EMBL" id="JAAAPU010000020">
    <property type="protein sequence ID" value="KAF4207233.1"/>
    <property type="molecule type" value="Genomic_DNA"/>
</dbReference>
<dbReference type="Proteomes" id="UP000051487">
    <property type="component" value="Unassembled WGS sequence"/>
</dbReference>
<dbReference type="EMBL" id="BCLY01000001">
    <property type="protein sequence ID" value="GAQ03738.1"/>
    <property type="molecule type" value="Genomic_DNA"/>
</dbReference>
<dbReference type="AlphaFoldDB" id="A0AAN5YTQ3"/>
<dbReference type="EMBL" id="BLKI01000028">
    <property type="protein sequence ID" value="GFF79214.1"/>
    <property type="molecule type" value="Genomic_DNA"/>
</dbReference>
<evidence type="ECO:0000313" key="6">
    <source>
        <dbReference type="Proteomes" id="UP000465220"/>
    </source>
</evidence>
<keyword evidence="6" id="KW-1185">Reference proteome</keyword>
<evidence type="ECO:0000313" key="5">
    <source>
        <dbReference type="Proteomes" id="UP000051487"/>
    </source>
</evidence>
<protein>
    <submittedName>
        <fullName evidence="4">Uncharacterized protein</fullName>
    </submittedName>
</protein>
<feature type="signal peptide" evidence="1">
    <location>
        <begin position="1"/>
        <end position="21"/>
    </location>
</feature>
<feature type="chain" id="PRO_5044710227" evidence="1">
    <location>
        <begin position="22"/>
        <end position="262"/>
    </location>
</feature>
<dbReference type="Proteomes" id="UP000649114">
    <property type="component" value="Unassembled WGS sequence"/>
</dbReference>
<evidence type="ECO:0000313" key="3">
    <source>
        <dbReference type="EMBL" id="GFF79214.1"/>
    </source>
</evidence>
<evidence type="ECO:0000313" key="2">
    <source>
        <dbReference type="EMBL" id="GAQ03738.1"/>
    </source>
</evidence>
<reference evidence="2 5" key="1">
    <citation type="submission" date="2015-11" db="EMBL/GenBank/DDBJ databases">
        <title>Aspergillus lentulus strain IFM 54703T.</title>
        <authorList>
            <person name="Kusuya Y."/>
            <person name="Sakai K."/>
            <person name="Kamei K."/>
            <person name="Takahashi H."/>
            <person name="Yaguchi T."/>
        </authorList>
    </citation>
    <scope>NUCLEOTIDE SEQUENCE [LARGE SCALE GENOMIC DNA]</scope>
    <source>
        <strain evidence="2 5">IFM 54703</strain>
    </source>
</reference>
<organism evidence="4 7">
    <name type="scientific">Aspergillus lentulus</name>
    <dbReference type="NCBI Taxonomy" id="293939"/>
    <lineage>
        <taxon>Eukaryota</taxon>
        <taxon>Fungi</taxon>
        <taxon>Dikarya</taxon>
        <taxon>Ascomycota</taxon>
        <taxon>Pezizomycotina</taxon>
        <taxon>Eurotiomycetes</taxon>
        <taxon>Eurotiomycetidae</taxon>
        <taxon>Eurotiales</taxon>
        <taxon>Aspergillaceae</taxon>
        <taxon>Aspergillus</taxon>
        <taxon>Aspergillus subgen. Fumigati</taxon>
    </lineage>
</organism>
<gene>
    <name evidence="2" type="ORF">ALT_1059</name>
    <name evidence="4" type="ORF">CNMCM8927_003507</name>
    <name evidence="3" type="ORF">IFM60648_05416</name>
</gene>
<reference evidence="3 6" key="3">
    <citation type="submission" date="2020-01" db="EMBL/GenBank/DDBJ databases">
        <title>Draft genome sequence of Aspergillus lentulus IFM 60648.</title>
        <authorList>
            <person name="Takahashi H."/>
            <person name="Yaguchi T."/>
        </authorList>
    </citation>
    <scope>NUCLEOTIDE SEQUENCE [LARGE SCALE GENOMIC DNA]</scope>
    <source>
        <strain evidence="3 6">IFM 60648</strain>
    </source>
</reference>
<keyword evidence="1" id="KW-0732">Signal</keyword>
<comment type="caution">
    <text evidence="4">The sequence shown here is derived from an EMBL/GenBank/DDBJ whole genome shotgun (WGS) entry which is preliminary data.</text>
</comment>
<name>A0AAN5YTQ3_ASPLE</name>
<dbReference type="Proteomes" id="UP000465220">
    <property type="component" value="Unassembled WGS sequence"/>
</dbReference>